<keyword evidence="9" id="KW-1185">Reference proteome</keyword>
<evidence type="ECO:0000313" key="8">
    <source>
        <dbReference type="EMBL" id="KMT66470.1"/>
    </source>
</evidence>
<comment type="cofactor">
    <cofactor evidence="1">
        <name>Mg(2+)</name>
        <dbReference type="ChEBI" id="CHEBI:18420"/>
    </cofactor>
</comment>
<evidence type="ECO:0000256" key="2">
    <source>
        <dbReference type="ARBA" id="ARBA00006706"/>
    </source>
</evidence>
<dbReference type="GO" id="GO:0005737">
    <property type="term" value="C:cytoplasm"/>
    <property type="evidence" value="ECO:0007669"/>
    <property type="project" value="UniProtKB-ARBA"/>
</dbReference>
<dbReference type="PATRIC" id="fig|1513271.3.peg.568"/>
<dbReference type="InterPro" id="IPR008949">
    <property type="entry name" value="Isoprenoid_synthase_dom_sf"/>
</dbReference>
<dbReference type="RefSeq" id="WP_048689316.1">
    <property type="nucleotide sequence ID" value="NZ_KQ130483.1"/>
</dbReference>
<dbReference type="Pfam" id="PF00348">
    <property type="entry name" value="polyprenyl_synt"/>
    <property type="match status" value="1"/>
</dbReference>
<dbReference type="GO" id="GO:0016114">
    <property type="term" value="P:terpenoid biosynthetic process"/>
    <property type="evidence" value="ECO:0007669"/>
    <property type="project" value="UniProtKB-ARBA"/>
</dbReference>
<dbReference type="NCBIfam" id="NF045485">
    <property type="entry name" value="FPPsyn"/>
    <property type="match status" value="1"/>
</dbReference>
<evidence type="ECO:0000256" key="6">
    <source>
        <dbReference type="ARBA" id="ARBA00023229"/>
    </source>
</evidence>
<dbReference type="FunFam" id="1.10.600.10:FF:000001">
    <property type="entry name" value="Geranylgeranyl diphosphate synthase"/>
    <property type="match status" value="1"/>
</dbReference>
<evidence type="ECO:0000256" key="5">
    <source>
        <dbReference type="ARBA" id="ARBA00022842"/>
    </source>
</evidence>
<dbReference type="OrthoDB" id="9805316at2"/>
<dbReference type="GO" id="GO:0008654">
    <property type="term" value="P:phospholipid biosynthetic process"/>
    <property type="evidence" value="ECO:0007669"/>
    <property type="project" value="UniProtKB-ARBA"/>
</dbReference>
<name>A0A0J8GUL4_9ALTE</name>
<dbReference type="PROSITE" id="PS00723">
    <property type="entry name" value="POLYPRENYL_SYNTHASE_1"/>
    <property type="match status" value="1"/>
</dbReference>
<evidence type="ECO:0000256" key="7">
    <source>
        <dbReference type="RuleBase" id="RU004466"/>
    </source>
</evidence>
<dbReference type="SFLD" id="SFLDG01017">
    <property type="entry name" value="Polyprenyl_Transferase_Like"/>
    <property type="match status" value="1"/>
</dbReference>
<gene>
    <name evidence="8" type="ORF">XM47_02710</name>
</gene>
<reference evidence="8 9" key="1">
    <citation type="submission" date="2015-04" db="EMBL/GenBank/DDBJ databases">
        <title>Draft Genome Sequence of the Novel Agar-Digesting Marine Bacterium Q1.</title>
        <authorList>
            <person name="Li Y."/>
            <person name="Li D."/>
            <person name="Chen G."/>
            <person name="Du Z."/>
        </authorList>
    </citation>
    <scope>NUCLEOTIDE SEQUENCE [LARGE SCALE GENOMIC DNA]</scope>
    <source>
        <strain evidence="8 9">Q1</strain>
    </source>
</reference>
<dbReference type="CDD" id="cd00685">
    <property type="entry name" value="Trans_IPPS_HT"/>
    <property type="match status" value="1"/>
</dbReference>
<dbReference type="GO" id="GO:0046872">
    <property type="term" value="F:metal ion binding"/>
    <property type="evidence" value="ECO:0007669"/>
    <property type="project" value="UniProtKB-KW"/>
</dbReference>
<dbReference type="GO" id="GO:0004659">
    <property type="term" value="F:prenyltransferase activity"/>
    <property type="evidence" value="ECO:0007669"/>
    <property type="project" value="InterPro"/>
</dbReference>
<evidence type="ECO:0000256" key="3">
    <source>
        <dbReference type="ARBA" id="ARBA00022679"/>
    </source>
</evidence>
<keyword evidence="4" id="KW-0479">Metal-binding</keyword>
<dbReference type="Gene3D" id="1.10.600.10">
    <property type="entry name" value="Farnesyl Diphosphate Synthase"/>
    <property type="match status" value="1"/>
</dbReference>
<proteinExistence type="inferred from homology"/>
<dbReference type="SUPFAM" id="SSF48576">
    <property type="entry name" value="Terpenoid synthases"/>
    <property type="match status" value="1"/>
</dbReference>
<dbReference type="SFLD" id="SFLDS00005">
    <property type="entry name" value="Isoprenoid_Synthase_Type_I"/>
    <property type="match status" value="1"/>
</dbReference>
<dbReference type="AlphaFoldDB" id="A0A0J8GUL4"/>
<comment type="similarity">
    <text evidence="2 7">Belongs to the FPP/GGPP synthase family.</text>
</comment>
<accession>A0A0J8GUL4</accession>
<dbReference type="PANTHER" id="PTHR43281:SF1">
    <property type="entry name" value="FARNESYL DIPHOSPHATE SYNTHASE"/>
    <property type="match status" value="1"/>
</dbReference>
<sequence length="294" mass="32247">MQFKDSLANFNISFTQQVQDLFDQQPESVSPKLLSAMRYSVENGGKRIRPYLMALIAETIGVNSDKILPAALALECIHSYSLVHDDLPAMDDDSLRRGKPTCHIQFDEATAILAGDALQALAFSLISNADISDNVKVYWTQCLAKHSGYLGMCGGQSLDLIAENEQVDLAQLEKIHSLKTGALLKCAANMACAAKPELKLSTYQKFDRFTALIGLAFQIQDDILDVVSTTELLGKPQGSDEKLAKSTYPSLLGLEGAKQKAQQVYQSALEQLAEVPYNTDSLAAFAEFIINRKY</sequence>
<evidence type="ECO:0000256" key="4">
    <source>
        <dbReference type="ARBA" id="ARBA00022723"/>
    </source>
</evidence>
<keyword evidence="5" id="KW-0460">Magnesium</keyword>
<evidence type="ECO:0000256" key="1">
    <source>
        <dbReference type="ARBA" id="ARBA00001946"/>
    </source>
</evidence>
<dbReference type="InterPro" id="IPR053378">
    <property type="entry name" value="Prenyl_diphosphate_synthase"/>
</dbReference>
<keyword evidence="3 7" id="KW-0808">Transferase</keyword>
<dbReference type="Proteomes" id="UP000037600">
    <property type="component" value="Unassembled WGS sequence"/>
</dbReference>
<evidence type="ECO:0000313" key="9">
    <source>
        <dbReference type="Proteomes" id="UP000037600"/>
    </source>
</evidence>
<organism evidence="8 9">
    <name type="scientific">Catenovulum maritimum</name>
    <dbReference type="NCBI Taxonomy" id="1513271"/>
    <lineage>
        <taxon>Bacteria</taxon>
        <taxon>Pseudomonadati</taxon>
        <taxon>Pseudomonadota</taxon>
        <taxon>Gammaproteobacteria</taxon>
        <taxon>Alteromonadales</taxon>
        <taxon>Alteromonadaceae</taxon>
        <taxon>Catenovulum</taxon>
    </lineage>
</organism>
<dbReference type="InterPro" id="IPR000092">
    <property type="entry name" value="Polyprenyl_synt"/>
</dbReference>
<keyword evidence="6" id="KW-0414">Isoprene biosynthesis</keyword>
<dbReference type="EMBL" id="LAZL01000003">
    <property type="protein sequence ID" value="KMT66470.1"/>
    <property type="molecule type" value="Genomic_DNA"/>
</dbReference>
<dbReference type="InterPro" id="IPR033749">
    <property type="entry name" value="Polyprenyl_synt_CS"/>
</dbReference>
<dbReference type="STRING" id="1513271.XM47_02710"/>
<dbReference type="PROSITE" id="PS00444">
    <property type="entry name" value="POLYPRENYL_SYNTHASE_2"/>
    <property type="match status" value="1"/>
</dbReference>
<comment type="caution">
    <text evidence="8">The sequence shown here is derived from an EMBL/GenBank/DDBJ whole genome shotgun (WGS) entry which is preliminary data.</text>
</comment>
<protein>
    <submittedName>
        <fullName evidence="8">Geranyl transferase</fullName>
    </submittedName>
</protein>
<dbReference type="PANTHER" id="PTHR43281">
    <property type="entry name" value="FARNESYL DIPHOSPHATE SYNTHASE"/>
    <property type="match status" value="1"/>
</dbReference>